<protein>
    <submittedName>
        <fullName evidence="4">Threonine dehydrogenase and related Zn-dependent dehydrogenases</fullName>
    </submittedName>
</protein>
<evidence type="ECO:0000256" key="2">
    <source>
        <dbReference type="ARBA" id="ARBA00022723"/>
    </source>
</evidence>
<gene>
    <name evidence="4" type="ORF">AVDCRST_MAG38-946</name>
</gene>
<dbReference type="PANTHER" id="PTHR42813">
    <property type="entry name" value="ZINC-TYPE ALCOHOL DEHYDROGENASE-LIKE"/>
    <property type="match status" value="1"/>
</dbReference>
<keyword evidence="3" id="KW-0862">Zinc</keyword>
<dbReference type="PANTHER" id="PTHR42813:SF7">
    <property type="entry name" value="ALCOHOL DEHYDROGENASE (ZN-DEPENDENT)-RELATED"/>
    <property type="match status" value="1"/>
</dbReference>
<comment type="cofactor">
    <cofactor evidence="1">
        <name>Zn(2+)</name>
        <dbReference type="ChEBI" id="CHEBI:29105"/>
    </cofactor>
</comment>
<evidence type="ECO:0000313" key="4">
    <source>
        <dbReference type="EMBL" id="CAA9466850.1"/>
    </source>
</evidence>
<reference evidence="4" key="1">
    <citation type="submission" date="2020-02" db="EMBL/GenBank/DDBJ databases">
        <authorList>
            <person name="Meier V. D."/>
        </authorList>
    </citation>
    <scope>NUCLEOTIDE SEQUENCE</scope>
    <source>
        <strain evidence="4">AVDCRST_MAG38</strain>
    </source>
</reference>
<keyword evidence="2" id="KW-0479">Metal-binding</keyword>
<evidence type="ECO:0000256" key="1">
    <source>
        <dbReference type="ARBA" id="ARBA00001947"/>
    </source>
</evidence>
<sequence length="77" mass="8363">MQNFPIGEAMNKNLSILGGNCNHRRYIPELIGLVAGGIVEPDQVLTNRGSMVSAIEAYEAFDARASGWTKVELTPTQ</sequence>
<organism evidence="4">
    <name type="scientific">uncultured Solirubrobacteraceae bacterium</name>
    <dbReference type="NCBI Taxonomy" id="1162706"/>
    <lineage>
        <taxon>Bacteria</taxon>
        <taxon>Bacillati</taxon>
        <taxon>Actinomycetota</taxon>
        <taxon>Thermoleophilia</taxon>
        <taxon>Solirubrobacterales</taxon>
        <taxon>Solirubrobacteraceae</taxon>
        <taxon>environmental samples</taxon>
    </lineage>
</organism>
<evidence type="ECO:0000256" key="3">
    <source>
        <dbReference type="ARBA" id="ARBA00022833"/>
    </source>
</evidence>
<dbReference type="Gene3D" id="3.90.180.10">
    <property type="entry name" value="Medium-chain alcohol dehydrogenases, catalytic domain"/>
    <property type="match status" value="1"/>
</dbReference>
<accession>A0A6J4R9P2</accession>
<dbReference type="GO" id="GO:0046872">
    <property type="term" value="F:metal ion binding"/>
    <property type="evidence" value="ECO:0007669"/>
    <property type="project" value="UniProtKB-KW"/>
</dbReference>
<dbReference type="Gene3D" id="3.40.50.720">
    <property type="entry name" value="NAD(P)-binding Rossmann-like Domain"/>
    <property type="match status" value="1"/>
</dbReference>
<proteinExistence type="predicted"/>
<dbReference type="AlphaFoldDB" id="A0A6J4R9P2"/>
<dbReference type="EMBL" id="CADCVJ010000058">
    <property type="protein sequence ID" value="CAA9466850.1"/>
    <property type="molecule type" value="Genomic_DNA"/>
</dbReference>
<name>A0A6J4R9P2_9ACTN</name>